<keyword evidence="2" id="KW-0645">Protease</keyword>
<dbReference type="InterPro" id="IPR001314">
    <property type="entry name" value="Peptidase_S1A"/>
</dbReference>
<evidence type="ECO:0000259" key="4">
    <source>
        <dbReference type="PROSITE" id="PS50240"/>
    </source>
</evidence>
<feature type="chain" id="PRO_5012836560" evidence="3">
    <location>
        <begin position="16"/>
        <end position="281"/>
    </location>
</feature>
<dbReference type="AlphaFoldDB" id="A0A0D8XBP0"/>
<dbReference type="PANTHER" id="PTHR24260">
    <property type="match status" value="1"/>
</dbReference>
<dbReference type="InterPro" id="IPR033116">
    <property type="entry name" value="TRYPSIN_SER"/>
</dbReference>
<dbReference type="InterPro" id="IPR018114">
    <property type="entry name" value="TRYPSIN_HIS"/>
</dbReference>
<evidence type="ECO:0000256" key="3">
    <source>
        <dbReference type="SAM" id="SignalP"/>
    </source>
</evidence>
<keyword evidence="2" id="KW-0378">Hydrolase</keyword>
<dbReference type="STRING" id="29172.A0A0D8XBP0"/>
<dbReference type="EMBL" id="KN716912">
    <property type="protein sequence ID" value="KJH41074.1"/>
    <property type="molecule type" value="Genomic_DNA"/>
</dbReference>
<keyword evidence="1" id="KW-1015">Disulfide bond</keyword>
<keyword evidence="3" id="KW-0732">Signal</keyword>
<name>A0A0D8XBP0_DICVI</name>
<keyword evidence="6" id="KW-1185">Reference proteome</keyword>
<feature type="domain" description="Peptidase S1" evidence="4">
    <location>
        <begin position="44"/>
        <end position="281"/>
    </location>
</feature>
<reference evidence="5 6" key="1">
    <citation type="submission" date="2013-11" db="EMBL/GenBank/DDBJ databases">
        <title>Draft genome of the bovine lungworm Dictyocaulus viviparus.</title>
        <authorList>
            <person name="Mitreva M."/>
        </authorList>
    </citation>
    <scope>NUCLEOTIDE SEQUENCE [LARGE SCALE GENOMIC DNA]</scope>
    <source>
        <strain evidence="5 6">HannoverDv2000</strain>
    </source>
</reference>
<evidence type="ECO:0000256" key="2">
    <source>
        <dbReference type="RuleBase" id="RU363034"/>
    </source>
</evidence>
<dbReference type="Proteomes" id="UP000053766">
    <property type="component" value="Unassembled WGS sequence"/>
</dbReference>
<dbReference type="PRINTS" id="PR00722">
    <property type="entry name" value="CHYMOTRYPSIN"/>
</dbReference>
<dbReference type="PROSITE" id="PS50240">
    <property type="entry name" value="TRYPSIN_DOM"/>
    <property type="match status" value="1"/>
</dbReference>
<dbReference type="InterPro" id="IPR001254">
    <property type="entry name" value="Trypsin_dom"/>
</dbReference>
<protein>
    <submittedName>
        <fullName evidence="5">Trypsin</fullName>
    </submittedName>
</protein>
<evidence type="ECO:0000313" key="5">
    <source>
        <dbReference type="EMBL" id="KJH41074.1"/>
    </source>
</evidence>
<dbReference type="GO" id="GO:0004252">
    <property type="term" value="F:serine-type endopeptidase activity"/>
    <property type="evidence" value="ECO:0007669"/>
    <property type="project" value="InterPro"/>
</dbReference>
<proteinExistence type="predicted"/>
<accession>A0A0D8XBP0</accession>
<reference evidence="6" key="2">
    <citation type="journal article" date="2016" name="Sci. Rep.">
        <title>Dictyocaulus viviparus genome, variome and transcriptome elucidate lungworm biology and support future intervention.</title>
        <authorList>
            <person name="McNulty S.N."/>
            <person name="Strube C."/>
            <person name="Rosa B.A."/>
            <person name="Martin J.C."/>
            <person name="Tyagi R."/>
            <person name="Choi Y.J."/>
            <person name="Wang Q."/>
            <person name="Hallsworth Pepin K."/>
            <person name="Zhang X."/>
            <person name="Ozersky P."/>
            <person name="Wilson R.K."/>
            <person name="Sternberg P.W."/>
            <person name="Gasser R.B."/>
            <person name="Mitreva M."/>
        </authorList>
    </citation>
    <scope>NUCLEOTIDE SEQUENCE [LARGE SCALE GENOMIC DNA]</scope>
    <source>
        <strain evidence="6">HannoverDv2000</strain>
    </source>
</reference>
<feature type="signal peptide" evidence="3">
    <location>
        <begin position="1"/>
        <end position="15"/>
    </location>
</feature>
<evidence type="ECO:0000313" key="6">
    <source>
        <dbReference type="Proteomes" id="UP000053766"/>
    </source>
</evidence>
<dbReference type="InterPro" id="IPR051333">
    <property type="entry name" value="CLIP_Serine_Protease"/>
</dbReference>
<gene>
    <name evidence="5" type="ORF">DICVIV_12959</name>
</gene>
<evidence type="ECO:0000256" key="1">
    <source>
        <dbReference type="ARBA" id="ARBA00023157"/>
    </source>
</evidence>
<dbReference type="Gene3D" id="2.40.10.10">
    <property type="entry name" value="Trypsin-like serine proteases"/>
    <property type="match status" value="1"/>
</dbReference>
<keyword evidence="2" id="KW-0720">Serine protease</keyword>
<dbReference type="PROSITE" id="PS00135">
    <property type="entry name" value="TRYPSIN_SER"/>
    <property type="match status" value="1"/>
</dbReference>
<dbReference type="OrthoDB" id="5865181at2759"/>
<sequence>MRILWLLVLIPPVLSENITAEENEALKHECGYHRLPENSRQVRSIGGKDAEKNEFPWIAAILQTREGQRSTQRGICSGVQISRIHILTAAHCLVKARQGVDCMRYDLLPLSDITIYAGSSCLEPLTCPTTKTEYHPKEILIHPDYDPCKSRSDFALITLTTNISKTDGLPICTPSKEGDIPKNLTAIGFGIDTTQKSVPKLRSVELSFRKEIKKDKLITTRDTGKSTCSGDSGGPLVRINSTGTYFVIGTTIGSNPKCNVKRPLTEGVCPLPETDEVISGC</sequence>
<dbReference type="PROSITE" id="PS00134">
    <property type="entry name" value="TRYPSIN_HIS"/>
    <property type="match status" value="1"/>
</dbReference>
<dbReference type="SMART" id="SM00020">
    <property type="entry name" value="Tryp_SPc"/>
    <property type="match status" value="1"/>
</dbReference>
<dbReference type="InterPro" id="IPR009003">
    <property type="entry name" value="Peptidase_S1_PA"/>
</dbReference>
<dbReference type="GO" id="GO:0006508">
    <property type="term" value="P:proteolysis"/>
    <property type="evidence" value="ECO:0007669"/>
    <property type="project" value="UniProtKB-KW"/>
</dbReference>
<dbReference type="Pfam" id="PF00089">
    <property type="entry name" value="Trypsin"/>
    <property type="match status" value="1"/>
</dbReference>
<organism evidence="5 6">
    <name type="scientific">Dictyocaulus viviparus</name>
    <name type="common">Bovine lungworm</name>
    <dbReference type="NCBI Taxonomy" id="29172"/>
    <lineage>
        <taxon>Eukaryota</taxon>
        <taxon>Metazoa</taxon>
        <taxon>Ecdysozoa</taxon>
        <taxon>Nematoda</taxon>
        <taxon>Chromadorea</taxon>
        <taxon>Rhabditida</taxon>
        <taxon>Rhabditina</taxon>
        <taxon>Rhabditomorpha</taxon>
        <taxon>Strongyloidea</taxon>
        <taxon>Metastrongylidae</taxon>
        <taxon>Dictyocaulus</taxon>
    </lineage>
</organism>
<dbReference type="SUPFAM" id="SSF50494">
    <property type="entry name" value="Trypsin-like serine proteases"/>
    <property type="match status" value="1"/>
</dbReference>
<dbReference type="InterPro" id="IPR043504">
    <property type="entry name" value="Peptidase_S1_PA_chymotrypsin"/>
</dbReference>
<dbReference type="PANTHER" id="PTHR24260:SF136">
    <property type="entry name" value="GH08193P-RELATED"/>
    <property type="match status" value="1"/>
</dbReference>